<evidence type="ECO:0000256" key="1">
    <source>
        <dbReference type="ARBA" id="ARBA00005417"/>
    </source>
</evidence>
<dbReference type="PROSITE" id="PS00211">
    <property type="entry name" value="ABC_TRANSPORTER_1"/>
    <property type="match status" value="1"/>
</dbReference>
<dbReference type="PANTHER" id="PTHR43335">
    <property type="entry name" value="ABC TRANSPORTER, ATP-BINDING PROTEIN"/>
    <property type="match status" value="1"/>
</dbReference>
<evidence type="ECO:0000256" key="3">
    <source>
        <dbReference type="ARBA" id="ARBA00022741"/>
    </source>
</evidence>
<dbReference type="HOGENOM" id="CLU_000604_1_2_9"/>
<evidence type="ECO:0000256" key="4">
    <source>
        <dbReference type="ARBA" id="ARBA00022840"/>
    </source>
</evidence>
<organism evidence="6 7">
    <name type="scientific">Paenibacillus mucilaginosus 3016</name>
    <dbReference type="NCBI Taxonomy" id="1116391"/>
    <lineage>
        <taxon>Bacteria</taxon>
        <taxon>Bacillati</taxon>
        <taxon>Bacillota</taxon>
        <taxon>Bacilli</taxon>
        <taxon>Bacillales</taxon>
        <taxon>Paenibacillaceae</taxon>
        <taxon>Paenibacillus</taxon>
    </lineage>
</organism>
<dbReference type="PANTHER" id="PTHR43335:SF4">
    <property type="entry name" value="ABC TRANSPORTER, ATP-BINDING PROTEIN"/>
    <property type="match status" value="1"/>
</dbReference>
<dbReference type="InterPro" id="IPR003439">
    <property type="entry name" value="ABC_transporter-like_ATP-bd"/>
</dbReference>
<evidence type="ECO:0000256" key="2">
    <source>
        <dbReference type="ARBA" id="ARBA00022448"/>
    </source>
</evidence>
<protein>
    <submittedName>
        <fullName evidence="6">YhcH</fullName>
    </submittedName>
</protein>
<dbReference type="GO" id="GO:0016887">
    <property type="term" value="F:ATP hydrolysis activity"/>
    <property type="evidence" value="ECO:0007669"/>
    <property type="project" value="InterPro"/>
</dbReference>
<name>H6NIQ0_9BACL</name>
<dbReference type="STRING" id="1116391.PM3016_6491"/>
<accession>H6NIQ0</accession>
<dbReference type="KEGG" id="pmq:PM3016_6491"/>
<keyword evidence="3" id="KW-0547">Nucleotide-binding</keyword>
<comment type="similarity">
    <text evidence="1">Belongs to the ABC transporter superfamily.</text>
</comment>
<dbReference type="EMBL" id="CP003235">
    <property type="protein sequence ID" value="AFC33117.1"/>
    <property type="molecule type" value="Genomic_DNA"/>
</dbReference>
<gene>
    <name evidence="6" type="ORF">PM3016_6491</name>
</gene>
<evidence type="ECO:0000313" key="6">
    <source>
        <dbReference type="EMBL" id="AFC33117.1"/>
    </source>
</evidence>
<feature type="domain" description="ABC transporter" evidence="5">
    <location>
        <begin position="28"/>
        <end position="256"/>
    </location>
</feature>
<dbReference type="GO" id="GO:0005524">
    <property type="term" value="F:ATP binding"/>
    <property type="evidence" value="ECO:0007669"/>
    <property type="project" value="UniProtKB-KW"/>
</dbReference>
<sequence>MPFWVKQILVFHRARLRLEERFMETNVVELRGLTKRIGGRTIVDGLTFDVRPGEVFGFLGPNGAGKTTTIRMMVGLISISAGEVRVGGKSVAGQFEEAMGQVGAIVENPEFYGFLTGYQNLLHFARMMPGVKEERIQEAVELVRLENRIGDKVKTYSLGMRQRLGVAQAILHRPSVLILDEPTNGLDPEGIRELRDYLRRLAREENIAVIVSSHLLSEMELMCDRVAIIQNGRLLDVRSFREASGEADGVTVHFEVDDAAGARALLEGEWTVGGTASELTVELPDRRESVAALNARLVKAGIRVYGIRIRTKTLEDQFLEVTRGNRIV</sequence>
<dbReference type="SUPFAM" id="SSF52540">
    <property type="entry name" value="P-loop containing nucleoside triphosphate hydrolases"/>
    <property type="match status" value="1"/>
</dbReference>
<dbReference type="InterPro" id="IPR017871">
    <property type="entry name" value="ABC_transporter-like_CS"/>
</dbReference>
<keyword evidence="2" id="KW-0813">Transport</keyword>
<dbReference type="Proteomes" id="UP000007523">
    <property type="component" value="Chromosome"/>
</dbReference>
<reference evidence="6 7" key="1">
    <citation type="journal article" date="2012" name="J. Bacteriol.">
        <title>Complete Genome Sequence of Paenibacillus mucilaginosus 3016, a Bacterium Functional as Microbial Fertilizer.</title>
        <authorList>
            <person name="Ma M."/>
            <person name="Wang Z."/>
            <person name="Li L."/>
            <person name="Jiang X."/>
            <person name="Guan D."/>
            <person name="Cao F."/>
            <person name="Chen H."/>
            <person name="Wang X."/>
            <person name="Shen D."/>
            <person name="Du B."/>
            <person name="Li J."/>
        </authorList>
    </citation>
    <scope>NUCLEOTIDE SEQUENCE [LARGE SCALE GENOMIC DNA]</scope>
    <source>
        <strain evidence="6 7">3016</strain>
    </source>
</reference>
<dbReference type="InterPro" id="IPR003593">
    <property type="entry name" value="AAA+_ATPase"/>
</dbReference>
<keyword evidence="4" id="KW-0067">ATP-binding</keyword>
<dbReference type="InterPro" id="IPR027417">
    <property type="entry name" value="P-loop_NTPase"/>
</dbReference>
<evidence type="ECO:0000259" key="5">
    <source>
        <dbReference type="PROSITE" id="PS50893"/>
    </source>
</evidence>
<dbReference type="SMART" id="SM00382">
    <property type="entry name" value="AAA"/>
    <property type="match status" value="1"/>
</dbReference>
<dbReference type="AlphaFoldDB" id="H6NIQ0"/>
<evidence type="ECO:0000313" key="7">
    <source>
        <dbReference type="Proteomes" id="UP000007523"/>
    </source>
</evidence>
<dbReference type="PROSITE" id="PS50893">
    <property type="entry name" value="ABC_TRANSPORTER_2"/>
    <property type="match status" value="1"/>
</dbReference>
<dbReference type="Pfam" id="PF00005">
    <property type="entry name" value="ABC_tran"/>
    <property type="match status" value="1"/>
</dbReference>
<dbReference type="Gene3D" id="3.40.50.300">
    <property type="entry name" value="P-loop containing nucleotide triphosphate hydrolases"/>
    <property type="match status" value="1"/>
</dbReference>
<proteinExistence type="inferred from homology"/>
<keyword evidence="7" id="KW-1185">Reference proteome</keyword>